<dbReference type="PANTHER" id="PTHR45626">
    <property type="entry name" value="TRANSCRIPTION TERMINATION FACTOR 2-RELATED"/>
    <property type="match status" value="1"/>
</dbReference>
<reference evidence="6 7" key="1">
    <citation type="submission" date="2020-08" db="EMBL/GenBank/DDBJ databases">
        <authorList>
            <person name="Hejnol A."/>
        </authorList>
    </citation>
    <scope>NUCLEOTIDE SEQUENCE [LARGE SCALE GENOMIC DNA]</scope>
</reference>
<sequence length="791" mass="90364">MEKKYCAKHTSLLCLQIVTSNKEKSKPSLHYVCSDKKCDFSMPSNEPFHDCPKHPGRRVLLKKYVTVDDKQILRFQCSLGRANEIWCGLFPGDRVKFNYYKEKGSNPGSVQDKMSEVKVIESDLSERKNNGAGIILLNSNEAPKADTFMKTIQSHGQYYNGRMNAEKLTTIRKVTNDALMSLHNQLELCPKAEDFCSEPEGLKHSLMSHQKQAIAWMRWREKQMPSGGILADDMGLGKTLTVIALVLKDLQKRQKKETKTYSPTLVVCPASVVHQWNTEINNHVVPKNRPSVIIYHGASRERQIDILSQADIVLTTYSLVGRCSSDTKSQGNLSDIEWRRIVLDEGHVIRNYKTESAKGVCNLTAKYRWILTGTPIQNNLVDMYSLLKFLRFSPFDEYELWKRQVQNYGTKRLNVIVKAILLRRTKQQTDNNGQPLVNLPEKTIKIHKLTLSERERKIYDHIFQKSKSSLMDYLGIREQRELDANMKSKTKLEKSAEKENLAADMKLPSELPDTKKEVINTTQFSSRQAGTQILTLLLRLRQSCCHGNLLSNKLEENPSEDVELDIVAQMQHLSVKDQKKTDDNFVSSNGIPTMSERSSKIDALMNHIEDIRRKNERCVVVSQWTSMLLIVEQHLKKDQIKYATINGSVPPKERSVIVDLFNAERGAEVLLLSLQAGGVGLNLIGANHLFLMDIHWNPALEAQAADRIYRVGQKRNVFIHRFFCENTVEERISRLQEQKKKLAENVLSGTKTVSQKLTMRDLRMLFGLSEGEMPRIPLLSNQQNQTALKAQ</sequence>
<dbReference type="Proteomes" id="UP000549394">
    <property type="component" value="Unassembled WGS sequence"/>
</dbReference>
<dbReference type="PANTHER" id="PTHR45626:SF50">
    <property type="entry name" value="TRANSCRIPTION TERMINATION FACTOR 2"/>
    <property type="match status" value="1"/>
</dbReference>
<feature type="domain" description="Helicase ATP-binding" evidence="4">
    <location>
        <begin position="219"/>
        <end position="393"/>
    </location>
</feature>
<dbReference type="InterPro" id="IPR001650">
    <property type="entry name" value="Helicase_C-like"/>
</dbReference>
<dbReference type="AlphaFoldDB" id="A0A7I8W5S0"/>
<dbReference type="PROSITE" id="PS51192">
    <property type="entry name" value="HELICASE_ATP_BIND_1"/>
    <property type="match status" value="1"/>
</dbReference>
<dbReference type="Gene3D" id="3.40.50.10810">
    <property type="entry name" value="Tandem AAA-ATPase domain"/>
    <property type="match status" value="1"/>
</dbReference>
<organism evidence="6 7">
    <name type="scientific">Dimorphilus gyrociliatus</name>
    <dbReference type="NCBI Taxonomy" id="2664684"/>
    <lineage>
        <taxon>Eukaryota</taxon>
        <taxon>Metazoa</taxon>
        <taxon>Spiralia</taxon>
        <taxon>Lophotrochozoa</taxon>
        <taxon>Annelida</taxon>
        <taxon>Polychaeta</taxon>
        <taxon>Polychaeta incertae sedis</taxon>
        <taxon>Dinophilidae</taxon>
        <taxon>Dimorphilus</taxon>
    </lineage>
</organism>
<dbReference type="Gene3D" id="3.40.50.300">
    <property type="entry name" value="P-loop containing nucleotide triphosphate hydrolases"/>
    <property type="match status" value="1"/>
</dbReference>
<proteinExistence type="predicted"/>
<evidence type="ECO:0000259" key="4">
    <source>
        <dbReference type="PROSITE" id="PS51192"/>
    </source>
</evidence>
<evidence type="ECO:0000313" key="7">
    <source>
        <dbReference type="Proteomes" id="UP000549394"/>
    </source>
</evidence>
<dbReference type="SUPFAM" id="SSF52540">
    <property type="entry name" value="P-loop containing nucleoside triphosphate hydrolases"/>
    <property type="match status" value="2"/>
</dbReference>
<dbReference type="SMART" id="SM00490">
    <property type="entry name" value="HELICc"/>
    <property type="match status" value="1"/>
</dbReference>
<dbReference type="InterPro" id="IPR038718">
    <property type="entry name" value="SNF2-like_sf"/>
</dbReference>
<dbReference type="GO" id="GO:0005524">
    <property type="term" value="F:ATP binding"/>
    <property type="evidence" value="ECO:0007669"/>
    <property type="project" value="UniProtKB-KW"/>
</dbReference>
<dbReference type="InterPro" id="IPR050628">
    <property type="entry name" value="SNF2_RAD54_helicase_TF"/>
</dbReference>
<dbReference type="CDD" id="cd18793">
    <property type="entry name" value="SF2_C_SNF"/>
    <property type="match status" value="1"/>
</dbReference>
<keyword evidence="2" id="KW-0378">Hydrolase</keyword>
<dbReference type="InterPro" id="IPR000330">
    <property type="entry name" value="SNF2_N"/>
</dbReference>
<dbReference type="InterPro" id="IPR027417">
    <property type="entry name" value="P-loop_NTPase"/>
</dbReference>
<evidence type="ECO:0000313" key="6">
    <source>
        <dbReference type="EMBL" id="CAD5122145.1"/>
    </source>
</evidence>
<evidence type="ECO:0000259" key="5">
    <source>
        <dbReference type="PROSITE" id="PS51194"/>
    </source>
</evidence>
<evidence type="ECO:0000256" key="2">
    <source>
        <dbReference type="ARBA" id="ARBA00022801"/>
    </source>
</evidence>
<dbReference type="PROSITE" id="PS51194">
    <property type="entry name" value="HELICASE_CTER"/>
    <property type="match status" value="1"/>
</dbReference>
<dbReference type="GO" id="GO:0008094">
    <property type="term" value="F:ATP-dependent activity, acting on DNA"/>
    <property type="evidence" value="ECO:0007669"/>
    <property type="project" value="TreeGrafter"/>
</dbReference>
<protein>
    <submittedName>
        <fullName evidence="6">DgyrCDS10593</fullName>
    </submittedName>
</protein>
<dbReference type="OrthoDB" id="423559at2759"/>
<gene>
    <name evidence="6" type="ORF">DGYR_LOCUS9993</name>
</gene>
<dbReference type="GO" id="GO:0016787">
    <property type="term" value="F:hydrolase activity"/>
    <property type="evidence" value="ECO:0007669"/>
    <property type="project" value="UniProtKB-KW"/>
</dbReference>
<name>A0A7I8W5S0_9ANNE</name>
<dbReference type="Pfam" id="PF00176">
    <property type="entry name" value="SNF2-rel_dom"/>
    <property type="match status" value="1"/>
</dbReference>
<evidence type="ECO:0000256" key="3">
    <source>
        <dbReference type="ARBA" id="ARBA00022840"/>
    </source>
</evidence>
<keyword evidence="7" id="KW-1185">Reference proteome</keyword>
<evidence type="ECO:0000256" key="1">
    <source>
        <dbReference type="ARBA" id="ARBA00022741"/>
    </source>
</evidence>
<dbReference type="SMART" id="SM00487">
    <property type="entry name" value="DEXDc"/>
    <property type="match status" value="1"/>
</dbReference>
<feature type="domain" description="Helicase C-terminal" evidence="5">
    <location>
        <begin position="600"/>
        <end position="758"/>
    </location>
</feature>
<dbReference type="InterPro" id="IPR014001">
    <property type="entry name" value="Helicase_ATP-bd"/>
</dbReference>
<dbReference type="GO" id="GO:0005634">
    <property type="term" value="C:nucleus"/>
    <property type="evidence" value="ECO:0007669"/>
    <property type="project" value="TreeGrafter"/>
</dbReference>
<dbReference type="GO" id="GO:0006281">
    <property type="term" value="P:DNA repair"/>
    <property type="evidence" value="ECO:0007669"/>
    <property type="project" value="TreeGrafter"/>
</dbReference>
<dbReference type="Pfam" id="PF00271">
    <property type="entry name" value="Helicase_C"/>
    <property type="match status" value="1"/>
</dbReference>
<keyword evidence="1" id="KW-0547">Nucleotide-binding</keyword>
<dbReference type="InterPro" id="IPR049730">
    <property type="entry name" value="SNF2/RAD54-like_C"/>
</dbReference>
<keyword evidence="3" id="KW-0067">ATP-binding</keyword>
<accession>A0A7I8W5S0</accession>
<dbReference type="EMBL" id="CAJFCJ010000016">
    <property type="protein sequence ID" value="CAD5122145.1"/>
    <property type="molecule type" value="Genomic_DNA"/>
</dbReference>
<comment type="caution">
    <text evidence="6">The sequence shown here is derived from an EMBL/GenBank/DDBJ whole genome shotgun (WGS) entry which is preliminary data.</text>
</comment>